<evidence type="ECO:0000259" key="2">
    <source>
        <dbReference type="PROSITE" id="PS50828"/>
    </source>
</evidence>
<reference evidence="3" key="3">
    <citation type="submission" date="2020-09" db="EMBL/GenBank/DDBJ databases">
        <authorList>
            <person name="Sun Q."/>
            <person name="Zhou Y."/>
        </authorList>
    </citation>
    <scope>NUCLEOTIDE SEQUENCE</scope>
    <source>
        <strain evidence="3">CGMCC 1.14984</strain>
    </source>
</reference>
<comment type="caution">
    <text evidence="3">The sequence shown here is derived from an EMBL/GenBank/DDBJ whole genome shotgun (WGS) entry which is preliminary data.</text>
</comment>
<name>A0A8J3A261_9PROT</name>
<dbReference type="EMBL" id="BMGZ01000002">
    <property type="protein sequence ID" value="GGH97463.1"/>
    <property type="molecule type" value="Genomic_DNA"/>
</dbReference>
<dbReference type="Proteomes" id="UP000818603">
    <property type="component" value="Unassembled WGS sequence"/>
</dbReference>
<dbReference type="PROSITE" id="PS50828">
    <property type="entry name" value="SMR"/>
    <property type="match status" value="1"/>
</dbReference>
<dbReference type="AlphaFoldDB" id="A0A8J3A261"/>
<proteinExistence type="predicted"/>
<gene>
    <name evidence="4" type="ORF">FF098_009325</name>
    <name evidence="3" type="ORF">GCM10011355_18760</name>
</gene>
<reference evidence="3" key="1">
    <citation type="journal article" date="2014" name="Int. J. Syst. Evol. Microbiol.">
        <title>Complete genome sequence of Corynebacterium casei LMG S-19264T (=DSM 44701T), isolated from a smear-ripened cheese.</title>
        <authorList>
            <consortium name="US DOE Joint Genome Institute (JGI-PGF)"/>
            <person name="Walter F."/>
            <person name="Albersmeier A."/>
            <person name="Kalinowski J."/>
            <person name="Ruckert C."/>
        </authorList>
    </citation>
    <scope>NUCLEOTIDE SEQUENCE</scope>
    <source>
        <strain evidence="3">CGMCC 1.14984</strain>
    </source>
</reference>
<dbReference type="InterPro" id="IPR002625">
    <property type="entry name" value="Smr_dom"/>
</dbReference>
<organism evidence="3 5">
    <name type="scientific">Aquisalinus luteolus</name>
    <dbReference type="NCBI Taxonomy" id="1566827"/>
    <lineage>
        <taxon>Bacteria</taxon>
        <taxon>Pseudomonadati</taxon>
        <taxon>Pseudomonadota</taxon>
        <taxon>Alphaproteobacteria</taxon>
        <taxon>Parvularculales</taxon>
        <taxon>Parvularculaceae</taxon>
        <taxon>Aquisalinus</taxon>
    </lineage>
</organism>
<protein>
    <submittedName>
        <fullName evidence="3">DNA mismatch repair protein MutS</fullName>
    </submittedName>
</protein>
<dbReference type="EMBL" id="VCJR02000002">
    <property type="protein sequence ID" value="NHK28102.1"/>
    <property type="molecule type" value="Genomic_DNA"/>
</dbReference>
<dbReference type="SUPFAM" id="SSF160443">
    <property type="entry name" value="SMR domain-like"/>
    <property type="match status" value="1"/>
</dbReference>
<feature type="domain" description="Smr" evidence="2">
    <location>
        <begin position="102"/>
        <end position="192"/>
    </location>
</feature>
<dbReference type="Pfam" id="PF01713">
    <property type="entry name" value="Smr"/>
    <property type="match status" value="1"/>
</dbReference>
<dbReference type="Gene3D" id="3.30.1370.110">
    <property type="match status" value="1"/>
</dbReference>
<dbReference type="RefSeq" id="WP_155139824.1">
    <property type="nucleotide sequence ID" value="NZ_BMGZ01000002.1"/>
</dbReference>
<dbReference type="PANTHER" id="PTHR35562">
    <property type="entry name" value="DNA ENDONUCLEASE SMRA-RELATED"/>
    <property type="match status" value="1"/>
</dbReference>
<dbReference type="SMART" id="SM00463">
    <property type="entry name" value="SMR"/>
    <property type="match status" value="1"/>
</dbReference>
<evidence type="ECO:0000313" key="3">
    <source>
        <dbReference type="EMBL" id="GGH97463.1"/>
    </source>
</evidence>
<evidence type="ECO:0000256" key="1">
    <source>
        <dbReference type="SAM" id="MobiDB-lite"/>
    </source>
</evidence>
<evidence type="ECO:0000313" key="5">
    <source>
        <dbReference type="Proteomes" id="UP000621856"/>
    </source>
</evidence>
<sequence length="197" mass="22103">MARKRKLTPDESRLWQRLTTSVRPMPPVRMPDVDEQADAPVVKETASQKDASPRSTIQRRIVTNKPSGQTQRLAVRQPVDEAGDPRQTRHVSRGRRPIDATLDLHGLSQEQAFVALSRFLQQARAIGHATVLVITGKGAPDADTMPGYQVSRGILRRRFLDWADGPFREHIASISQSHQRHGGSGAFYVFLKKQRRG</sequence>
<keyword evidence="6" id="KW-1185">Reference proteome</keyword>
<accession>A0A8J3A261</accession>
<feature type="compositionally biased region" description="Polar residues" evidence="1">
    <location>
        <begin position="48"/>
        <end position="58"/>
    </location>
</feature>
<feature type="region of interest" description="Disordered" evidence="1">
    <location>
        <begin position="1"/>
        <end position="72"/>
    </location>
</feature>
<evidence type="ECO:0000313" key="6">
    <source>
        <dbReference type="Proteomes" id="UP000818603"/>
    </source>
</evidence>
<dbReference type="InterPro" id="IPR036063">
    <property type="entry name" value="Smr_dom_sf"/>
</dbReference>
<reference evidence="4 6" key="2">
    <citation type="submission" date="2020-02" db="EMBL/GenBank/DDBJ databases">
        <title>Genome sequence of Parvularcula flava strain NH6-79.</title>
        <authorList>
            <person name="Abdul Karim M.H."/>
            <person name="Lam M.Q."/>
            <person name="Chen S.J."/>
            <person name="Yahya A."/>
            <person name="Shahir S."/>
            <person name="Shamsir M.S."/>
            <person name="Chong C.S."/>
        </authorList>
    </citation>
    <scope>NUCLEOTIDE SEQUENCE [LARGE SCALE GENOMIC DNA]</scope>
    <source>
        <strain evidence="4 6">NH6-79</strain>
    </source>
</reference>
<evidence type="ECO:0000313" key="4">
    <source>
        <dbReference type="EMBL" id="NHK28102.1"/>
    </source>
</evidence>
<dbReference type="Proteomes" id="UP000621856">
    <property type="component" value="Unassembled WGS sequence"/>
</dbReference>
<dbReference type="PANTHER" id="PTHR35562:SF2">
    <property type="entry name" value="DNA ENDONUCLEASE SMRA-RELATED"/>
    <property type="match status" value="1"/>
</dbReference>